<dbReference type="InterPro" id="IPR001251">
    <property type="entry name" value="CRAL-TRIO_dom"/>
</dbReference>
<name>A0A8J2P0D0_9HEXA</name>
<dbReference type="GO" id="GO:0005737">
    <property type="term" value="C:cytoplasm"/>
    <property type="evidence" value="ECO:0007669"/>
    <property type="project" value="TreeGrafter"/>
</dbReference>
<evidence type="ECO:0000313" key="2">
    <source>
        <dbReference type="EMBL" id="CAG7721005.1"/>
    </source>
</evidence>
<dbReference type="PANTHER" id="PTHR23324:SF83">
    <property type="entry name" value="SEC14-LIKE PROTEIN 2"/>
    <property type="match status" value="1"/>
</dbReference>
<dbReference type="OrthoDB" id="440711at2759"/>
<protein>
    <recommendedName>
        <fullName evidence="1">CRAL-TRIO domain-containing protein</fullName>
    </recommendedName>
</protein>
<evidence type="ECO:0000259" key="1">
    <source>
        <dbReference type="PROSITE" id="PS50191"/>
    </source>
</evidence>
<proteinExistence type="predicted"/>
<dbReference type="AlphaFoldDB" id="A0A8J2P0D0"/>
<feature type="domain" description="CRAL-TRIO" evidence="1">
    <location>
        <begin position="72"/>
        <end position="236"/>
    </location>
</feature>
<dbReference type="EMBL" id="CAJVCH010076068">
    <property type="protein sequence ID" value="CAG7721005.1"/>
    <property type="molecule type" value="Genomic_DNA"/>
</dbReference>
<dbReference type="PROSITE" id="PS50191">
    <property type="entry name" value="CRAL_TRIO"/>
    <property type="match status" value="1"/>
</dbReference>
<dbReference type="Proteomes" id="UP000708208">
    <property type="component" value="Unassembled WGS sequence"/>
</dbReference>
<dbReference type="CDD" id="cd00170">
    <property type="entry name" value="SEC14"/>
    <property type="match status" value="1"/>
</dbReference>
<reference evidence="2" key="1">
    <citation type="submission" date="2021-06" db="EMBL/GenBank/DDBJ databases">
        <authorList>
            <person name="Hodson N. C."/>
            <person name="Mongue J. A."/>
            <person name="Jaron S. K."/>
        </authorList>
    </citation>
    <scope>NUCLEOTIDE SEQUENCE</scope>
</reference>
<dbReference type="PANTHER" id="PTHR23324">
    <property type="entry name" value="SEC14 RELATED PROTEIN"/>
    <property type="match status" value="1"/>
</dbReference>
<dbReference type="SMART" id="SM00516">
    <property type="entry name" value="SEC14"/>
    <property type="match status" value="1"/>
</dbReference>
<comment type="caution">
    <text evidence="2">The sequence shown here is derived from an EMBL/GenBank/DDBJ whole genome shotgun (WGS) entry which is preliminary data.</text>
</comment>
<organism evidence="2 3">
    <name type="scientific">Allacma fusca</name>
    <dbReference type="NCBI Taxonomy" id="39272"/>
    <lineage>
        <taxon>Eukaryota</taxon>
        <taxon>Metazoa</taxon>
        <taxon>Ecdysozoa</taxon>
        <taxon>Arthropoda</taxon>
        <taxon>Hexapoda</taxon>
        <taxon>Collembola</taxon>
        <taxon>Symphypleona</taxon>
        <taxon>Sminthuridae</taxon>
        <taxon>Allacma</taxon>
    </lineage>
</organism>
<accession>A0A8J2P0D0</accession>
<dbReference type="Pfam" id="PF00650">
    <property type="entry name" value="CRAL_TRIO"/>
    <property type="match status" value="1"/>
</dbReference>
<gene>
    <name evidence="2" type="ORF">AFUS01_LOCUS10254</name>
</gene>
<dbReference type="InterPro" id="IPR051064">
    <property type="entry name" value="SEC14/CRAL-TRIO_domain"/>
</dbReference>
<evidence type="ECO:0000313" key="3">
    <source>
        <dbReference type="Proteomes" id="UP000708208"/>
    </source>
</evidence>
<sequence>MAAPSPYELEILPEFRRRVTYLSLNEFLNSDMELLRWIRARDNNLDQAELMLRKHMKWREEVDYDHILLLDIPKQCEVLMPEKLAGFDDDNCPLIITPLGKWNAKKVIQDLGTETALLSRWRYLKIVQETMKDKLTSEGVPVTQYSVISDLEGLSIGQGTLSVLRILSDAAMIFEANFPESSKCMVVVNAPWFFPVFYKWIKPFLNNMGVPMILKFRSLGEQDNKIHEIGKENTEVNCICMSSSNTIIHFAKIKMFATTNI</sequence>
<keyword evidence="3" id="KW-1185">Reference proteome</keyword>